<proteinExistence type="predicted"/>
<keyword evidence="2" id="KW-1185">Reference proteome</keyword>
<dbReference type="NCBIfam" id="TIGR03358">
    <property type="entry name" value="VI_chp_5"/>
    <property type="match status" value="1"/>
</dbReference>
<dbReference type="EMBL" id="CAJNBJ010000017">
    <property type="protein sequence ID" value="CAE6781920.1"/>
    <property type="molecule type" value="Genomic_DNA"/>
</dbReference>
<protein>
    <recommendedName>
        <fullName evidence="3">Type VI secretion system contractile sheath small subunit</fullName>
    </recommendedName>
</protein>
<sequence>MAGGKEGSVAPEERVNIVFKPATEGVPEEKELPLKMVFMGDFTLRPDDTPLEDRKKIGVDKSNFDERMRSLSLELSMTVPNRLSGKEGEDLPVAIRINGLKDFSPDSIAQQVPELNKLLELRAALQSLKGPLGNVPAFKKKIDSLLSDVEARERLLKELGAGEPR</sequence>
<dbReference type="PANTHER" id="PTHR35850:SF2">
    <property type="entry name" value="TYPE VI SECRETION SYSTEM CONTRACTILE SHEATH SMALL SUBUNIT"/>
    <property type="match status" value="1"/>
</dbReference>
<dbReference type="Pfam" id="PF05591">
    <property type="entry name" value="T6SS_VipA"/>
    <property type="match status" value="1"/>
</dbReference>
<evidence type="ECO:0000313" key="1">
    <source>
        <dbReference type="EMBL" id="CAE6781920.1"/>
    </source>
</evidence>
<name>A0ABN7M2I4_9BACT</name>
<dbReference type="RefSeq" id="WP_213043570.1">
    <property type="nucleotide sequence ID" value="NZ_CAJNBJ010000017.1"/>
</dbReference>
<evidence type="ECO:0000313" key="2">
    <source>
        <dbReference type="Proteomes" id="UP000675880"/>
    </source>
</evidence>
<dbReference type="InterPro" id="IPR008312">
    <property type="entry name" value="T6SS_TssB1"/>
</dbReference>
<dbReference type="PANTHER" id="PTHR35850">
    <property type="entry name" value="CYTOPLASMIC PROTEIN-RELATED"/>
    <property type="match status" value="1"/>
</dbReference>
<gene>
    <name evidence="1" type="ORF">NSPZN2_40797</name>
</gene>
<dbReference type="PIRSF" id="PIRSF028301">
    <property type="entry name" value="UCP028301"/>
    <property type="match status" value="1"/>
</dbReference>
<comment type="caution">
    <text evidence="1">The sequence shown here is derived from an EMBL/GenBank/DDBJ whole genome shotgun (WGS) entry which is preliminary data.</text>
</comment>
<evidence type="ECO:0008006" key="3">
    <source>
        <dbReference type="Google" id="ProtNLM"/>
    </source>
</evidence>
<dbReference type="Proteomes" id="UP000675880">
    <property type="component" value="Unassembled WGS sequence"/>
</dbReference>
<accession>A0ABN7M2I4</accession>
<reference evidence="1 2" key="1">
    <citation type="submission" date="2021-02" db="EMBL/GenBank/DDBJ databases">
        <authorList>
            <person name="Han P."/>
        </authorList>
    </citation>
    <scope>NUCLEOTIDE SEQUENCE [LARGE SCALE GENOMIC DNA]</scope>
    <source>
        <strain evidence="1">Candidatus Nitrospira sp. ZN2</strain>
    </source>
</reference>
<organism evidence="1 2">
    <name type="scientific">Nitrospira defluvii</name>
    <dbReference type="NCBI Taxonomy" id="330214"/>
    <lineage>
        <taxon>Bacteria</taxon>
        <taxon>Pseudomonadati</taxon>
        <taxon>Nitrospirota</taxon>
        <taxon>Nitrospiria</taxon>
        <taxon>Nitrospirales</taxon>
        <taxon>Nitrospiraceae</taxon>
        <taxon>Nitrospira</taxon>
    </lineage>
</organism>